<proteinExistence type="predicted"/>
<dbReference type="AlphaFoldDB" id="A0A395J5G6"/>
<comment type="caution">
    <text evidence="1">The sequence shown here is derived from an EMBL/GenBank/DDBJ whole genome shotgun (WGS) entry which is preliminary data.</text>
</comment>
<dbReference type="Proteomes" id="UP000249056">
    <property type="component" value="Unassembled WGS sequence"/>
</dbReference>
<keyword evidence="2" id="KW-1185">Reference proteome</keyword>
<reference evidence="1 2" key="1">
    <citation type="submission" date="2018-06" db="EMBL/GenBank/DDBJ databases">
        <title>Genome Sequence of the Brown Rot Fungal Pathogen Monilinia fructigena.</title>
        <authorList>
            <person name="Landi L."/>
            <person name="De Miccolis Angelini R.M."/>
            <person name="Pollastro S."/>
            <person name="Abate D."/>
            <person name="Faretra F."/>
            <person name="Romanazzi G."/>
        </authorList>
    </citation>
    <scope>NUCLEOTIDE SEQUENCE [LARGE SCALE GENOMIC DNA]</scope>
    <source>
        <strain evidence="1 2">Mfrg269</strain>
    </source>
</reference>
<evidence type="ECO:0000313" key="2">
    <source>
        <dbReference type="Proteomes" id="UP000249056"/>
    </source>
</evidence>
<gene>
    <name evidence="1" type="ORF">DID88_007695</name>
</gene>
<dbReference type="EMBL" id="QKRW01000005">
    <property type="protein sequence ID" value="RAL66913.1"/>
    <property type="molecule type" value="Genomic_DNA"/>
</dbReference>
<name>A0A395J5G6_9HELO</name>
<organism evidence="1 2">
    <name type="scientific">Monilinia fructigena</name>
    <dbReference type="NCBI Taxonomy" id="38457"/>
    <lineage>
        <taxon>Eukaryota</taxon>
        <taxon>Fungi</taxon>
        <taxon>Dikarya</taxon>
        <taxon>Ascomycota</taxon>
        <taxon>Pezizomycotina</taxon>
        <taxon>Leotiomycetes</taxon>
        <taxon>Helotiales</taxon>
        <taxon>Sclerotiniaceae</taxon>
        <taxon>Monilinia</taxon>
    </lineage>
</organism>
<sequence length="145" mass="16219">MEKIIYHAPYLGSSSLNRRGSKIMRSISRSLDRISIDTPELLNGLESSTSPLFPKAVQKTLNSKSNKVLARILVRLLADISQDRILKDLRPLSPSPKVFTPEMGRFSGVIGDSHCWDESWKLGQIESKSSPFRSPLRPNSQNIKG</sequence>
<evidence type="ECO:0000313" key="1">
    <source>
        <dbReference type="EMBL" id="RAL66913.1"/>
    </source>
</evidence>
<accession>A0A395J5G6</accession>
<protein>
    <submittedName>
        <fullName evidence="1">Uncharacterized protein</fullName>
    </submittedName>
</protein>